<dbReference type="Pfam" id="PF09994">
    <property type="entry name" value="T6SS_Tle1-like_cat"/>
    <property type="match status" value="1"/>
</dbReference>
<evidence type="ECO:0000313" key="4">
    <source>
        <dbReference type="Proteomes" id="UP000807306"/>
    </source>
</evidence>
<protein>
    <recommendedName>
        <fullName evidence="2">T6SS Phospholipase effector Tle1-like catalytic domain-containing protein</fullName>
    </recommendedName>
</protein>
<accession>A0A9P6E9Y1</accession>
<dbReference type="InterPro" id="IPR029058">
    <property type="entry name" value="AB_hydrolase_fold"/>
</dbReference>
<reference evidence="3" key="1">
    <citation type="submission" date="2020-11" db="EMBL/GenBank/DDBJ databases">
        <authorList>
            <consortium name="DOE Joint Genome Institute"/>
            <person name="Ahrendt S."/>
            <person name="Riley R."/>
            <person name="Andreopoulos W."/>
            <person name="Labutti K."/>
            <person name="Pangilinan J."/>
            <person name="Ruiz-Duenas F.J."/>
            <person name="Barrasa J.M."/>
            <person name="Sanchez-Garcia M."/>
            <person name="Camarero S."/>
            <person name="Miyauchi S."/>
            <person name="Serrano A."/>
            <person name="Linde D."/>
            <person name="Babiker R."/>
            <person name="Drula E."/>
            <person name="Ayuso-Fernandez I."/>
            <person name="Pacheco R."/>
            <person name="Padilla G."/>
            <person name="Ferreira P."/>
            <person name="Barriuso J."/>
            <person name="Kellner H."/>
            <person name="Castanera R."/>
            <person name="Alfaro M."/>
            <person name="Ramirez L."/>
            <person name="Pisabarro A.G."/>
            <person name="Kuo A."/>
            <person name="Tritt A."/>
            <person name="Lipzen A."/>
            <person name="He G."/>
            <person name="Yan M."/>
            <person name="Ng V."/>
            <person name="Cullen D."/>
            <person name="Martin F."/>
            <person name="Rosso M.-N."/>
            <person name="Henrissat B."/>
            <person name="Hibbett D."/>
            <person name="Martinez A.T."/>
            <person name="Grigoriev I.V."/>
        </authorList>
    </citation>
    <scope>NUCLEOTIDE SEQUENCE</scope>
    <source>
        <strain evidence="3">CBS 506.95</strain>
    </source>
</reference>
<comment type="caution">
    <text evidence="3">The sequence shown here is derived from an EMBL/GenBank/DDBJ whole genome shotgun (WGS) entry which is preliminary data.</text>
</comment>
<gene>
    <name evidence="3" type="ORF">CPB83DRAFT_859308</name>
</gene>
<feature type="region of interest" description="Disordered" evidence="1">
    <location>
        <begin position="248"/>
        <end position="285"/>
    </location>
</feature>
<name>A0A9P6E9Y1_9AGAR</name>
<feature type="domain" description="T6SS Phospholipase effector Tle1-like catalytic" evidence="2">
    <location>
        <begin position="25"/>
        <end position="345"/>
    </location>
</feature>
<dbReference type="SUPFAM" id="SSF53474">
    <property type="entry name" value="alpha/beta-Hydrolases"/>
    <property type="match status" value="1"/>
</dbReference>
<organism evidence="3 4">
    <name type="scientific">Crepidotus variabilis</name>
    <dbReference type="NCBI Taxonomy" id="179855"/>
    <lineage>
        <taxon>Eukaryota</taxon>
        <taxon>Fungi</taxon>
        <taxon>Dikarya</taxon>
        <taxon>Basidiomycota</taxon>
        <taxon>Agaricomycotina</taxon>
        <taxon>Agaricomycetes</taxon>
        <taxon>Agaricomycetidae</taxon>
        <taxon>Agaricales</taxon>
        <taxon>Agaricineae</taxon>
        <taxon>Crepidotaceae</taxon>
        <taxon>Crepidotus</taxon>
    </lineage>
</organism>
<evidence type="ECO:0000259" key="2">
    <source>
        <dbReference type="Pfam" id="PF09994"/>
    </source>
</evidence>
<dbReference type="EMBL" id="MU157883">
    <property type="protein sequence ID" value="KAF9525476.1"/>
    <property type="molecule type" value="Genomic_DNA"/>
</dbReference>
<dbReference type="InterPro" id="IPR018712">
    <property type="entry name" value="Tle1-like_cat"/>
</dbReference>
<feature type="compositionally biased region" description="Basic and acidic residues" evidence="1">
    <location>
        <begin position="256"/>
        <end position="269"/>
    </location>
</feature>
<evidence type="ECO:0000313" key="3">
    <source>
        <dbReference type="EMBL" id="KAF9525476.1"/>
    </source>
</evidence>
<dbReference type="AlphaFoldDB" id="A0A9P6E9Y1"/>
<feature type="region of interest" description="Disordered" evidence="1">
    <location>
        <begin position="1"/>
        <end position="21"/>
    </location>
</feature>
<sequence length="465" mass="52960">MTNSDDQTATLMGNSSSPQESSKSRTLVLCFDGTSNEYDADNTNVVKLFALLKKDEIDSQMCLYQPGIGTYFEPGVVSPLLLWAAKYIDIAFATFLDAHVIEGYKYLMQHYRKGDKICIFGFSRGAYIARAVAGFLYKVGLLPRDNQAQVHFAYKMYKRTDSKGLRLCAGFKQTYCQHVDIEFMGLWDTVASVGVMMGRTLPFTNANRSIKTVRHALSLDEHRAKFRPNHYYKYRCVPQDSRVNTKDYLKQTGRHSSPETPRRTRDSSRKRTSVAKRVTSEDNTITKTKTGKAIAPELVEKNSSHDTDVLEVWFAGCHGDVGGGAVPNDTETTLANISLRWMVHEIIASDCGIQFDQDALKRIDIDIGPEASVQEIDFDKEDALRCKHSAFKKRPLWWLLEILPLHYSYQAPDGEWHRELSINLGKGRKIREEQPIFHASVKTRMLHEKYTPKARWKEGSEVYVQ</sequence>
<dbReference type="PANTHER" id="PTHR33840:SF2">
    <property type="entry name" value="TLE1 PHOSPHOLIPASE DOMAIN-CONTAINING PROTEIN"/>
    <property type="match status" value="1"/>
</dbReference>
<dbReference type="Proteomes" id="UP000807306">
    <property type="component" value="Unassembled WGS sequence"/>
</dbReference>
<dbReference type="PANTHER" id="PTHR33840">
    <property type="match status" value="1"/>
</dbReference>
<proteinExistence type="predicted"/>
<dbReference type="OrthoDB" id="3162439at2759"/>
<evidence type="ECO:0000256" key="1">
    <source>
        <dbReference type="SAM" id="MobiDB-lite"/>
    </source>
</evidence>
<keyword evidence="4" id="KW-1185">Reference proteome</keyword>